<feature type="binding site" evidence="3">
    <location>
        <begin position="98"/>
        <end position="101"/>
    </location>
    <ligand>
        <name>substrate</name>
    </ligand>
</feature>
<dbReference type="GO" id="GO:0006014">
    <property type="term" value="P:D-ribose metabolic process"/>
    <property type="evidence" value="ECO:0007669"/>
    <property type="project" value="TreeGrafter"/>
</dbReference>
<feature type="binding site" evidence="3">
    <location>
        <begin position="30"/>
        <end position="33"/>
    </location>
    <ligand>
        <name>substrate</name>
    </ligand>
</feature>
<dbReference type="EC" id="5.3.1.6" evidence="3"/>
<dbReference type="RefSeq" id="WP_188725252.1">
    <property type="nucleotide sequence ID" value="NZ_BMJD01000018.1"/>
</dbReference>
<dbReference type="EMBL" id="BMJD01000018">
    <property type="protein sequence ID" value="GGB45818.1"/>
    <property type="molecule type" value="Genomic_DNA"/>
</dbReference>
<accession>A0A9W5X6A1</accession>
<dbReference type="Gene3D" id="3.30.70.260">
    <property type="match status" value="1"/>
</dbReference>
<organism evidence="4 5">
    <name type="scientific">Lentibacillus populi</name>
    <dbReference type="NCBI Taxonomy" id="1827502"/>
    <lineage>
        <taxon>Bacteria</taxon>
        <taxon>Bacillati</taxon>
        <taxon>Bacillota</taxon>
        <taxon>Bacilli</taxon>
        <taxon>Bacillales</taxon>
        <taxon>Bacillaceae</taxon>
        <taxon>Lentibacillus</taxon>
    </lineage>
</organism>
<comment type="similarity">
    <text evidence="3">Belongs to the ribose 5-phosphate isomerase family.</text>
</comment>
<dbReference type="Pfam" id="PF06026">
    <property type="entry name" value="Rib_5-P_isom_A"/>
    <property type="match status" value="1"/>
</dbReference>
<gene>
    <name evidence="3 4" type="primary">rpiA</name>
    <name evidence="4" type="ORF">GCM10011409_24260</name>
</gene>
<dbReference type="Gene3D" id="3.40.50.1360">
    <property type="match status" value="1"/>
</dbReference>
<dbReference type="PANTHER" id="PTHR11934">
    <property type="entry name" value="RIBOSE-5-PHOSPHATE ISOMERASE"/>
    <property type="match status" value="1"/>
</dbReference>
<reference evidence="4" key="2">
    <citation type="submission" date="2020-09" db="EMBL/GenBank/DDBJ databases">
        <authorList>
            <person name="Sun Q."/>
            <person name="Zhou Y."/>
        </authorList>
    </citation>
    <scope>NUCLEOTIDE SEQUENCE</scope>
    <source>
        <strain evidence="4">CGMCC 1.15454</strain>
    </source>
</reference>
<comment type="subunit">
    <text evidence="3">Homodimer.</text>
</comment>
<evidence type="ECO:0000256" key="3">
    <source>
        <dbReference type="HAMAP-Rule" id="MF_00170"/>
    </source>
</evidence>
<protein>
    <recommendedName>
        <fullName evidence="3">Ribose-5-phosphate isomerase A</fullName>
        <ecNumber evidence="3">5.3.1.6</ecNumber>
    </recommendedName>
    <alternativeName>
        <fullName evidence="3">Phosphoriboisomerase A</fullName>
        <shortName evidence="3">PRI</shortName>
    </alternativeName>
</protein>
<dbReference type="CDD" id="cd01398">
    <property type="entry name" value="RPI_A"/>
    <property type="match status" value="1"/>
</dbReference>
<dbReference type="FunFam" id="3.40.50.1360:FF:000001">
    <property type="entry name" value="Ribose-5-phosphate isomerase A"/>
    <property type="match status" value="1"/>
</dbReference>
<dbReference type="InterPro" id="IPR037171">
    <property type="entry name" value="NagB/RpiA_transferase-like"/>
</dbReference>
<proteinExistence type="inferred from homology"/>
<evidence type="ECO:0000256" key="1">
    <source>
        <dbReference type="ARBA" id="ARBA00001713"/>
    </source>
</evidence>
<name>A0A9W5X6A1_9BACI</name>
<keyword evidence="5" id="KW-1185">Reference proteome</keyword>
<dbReference type="InterPro" id="IPR004788">
    <property type="entry name" value="Ribose5P_isomerase_type_A"/>
</dbReference>
<sequence>MLKEIDTYKKISGERAAEFIEDGMIIGLGSGSTVYWMMKRLGDLVAKGFKIQGVPSSNRTERWAEEFGIPLTDFGSVQSIDLAIDGADEIDNRLNLIKGGGGSLVREKIVDALADKLIIIADESKMVTTLGNFPLPVEVVPFGWEVTARNITQLGCTPTIRQKNGEIFVSDNGNYILDCQFSDISNPKQLHSSLKSLVGVVETGLFIDMAELVIVGCNEGVSIVK</sequence>
<dbReference type="SUPFAM" id="SSF75445">
    <property type="entry name" value="D-ribose-5-phosphate isomerase (RpiA), lid domain"/>
    <property type="match status" value="1"/>
</dbReference>
<dbReference type="AlphaFoldDB" id="A0A9W5X6A1"/>
<dbReference type="NCBIfam" id="NF001924">
    <property type="entry name" value="PRK00702.1"/>
    <property type="match status" value="1"/>
</dbReference>
<feature type="binding site" evidence="3">
    <location>
        <position position="125"/>
    </location>
    <ligand>
        <name>substrate</name>
    </ligand>
</feature>
<dbReference type="Proteomes" id="UP000621492">
    <property type="component" value="Unassembled WGS sequence"/>
</dbReference>
<reference evidence="4" key="1">
    <citation type="journal article" date="2014" name="Int. J. Syst. Evol. Microbiol.">
        <title>Complete genome sequence of Corynebacterium casei LMG S-19264T (=DSM 44701T), isolated from a smear-ripened cheese.</title>
        <authorList>
            <consortium name="US DOE Joint Genome Institute (JGI-PGF)"/>
            <person name="Walter F."/>
            <person name="Albersmeier A."/>
            <person name="Kalinowski J."/>
            <person name="Ruckert C."/>
        </authorList>
    </citation>
    <scope>NUCLEOTIDE SEQUENCE</scope>
    <source>
        <strain evidence="4">CGMCC 1.15454</strain>
    </source>
</reference>
<dbReference type="GO" id="GO:0004751">
    <property type="term" value="F:ribose-5-phosphate isomerase activity"/>
    <property type="evidence" value="ECO:0007669"/>
    <property type="project" value="UniProtKB-UniRule"/>
</dbReference>
<comment type="function">
    <text evidence="3">Catalyzes the reversible conversion of ribose-5-phosphate to ribulose 5-phosphate.</text>
</comment>
<evidence type="ECO:0000313" key="4">
    <source>
        <dbReference type="EMBL" id="GGB45818.1"/>
    </source>
</evidence>
<keyword evidence="2 3" id="KW-0413">Isomerase</keyword>
<dbReference type="SUPFAM" id="SSF100950">
    <property type="entry name" value="NagB/RpiA/CoA transferase-like"/>
    <property type="match status" value="1"/>
</dbReference>
<comment type="pathway">
    <text evidence="3">Carbohydrate degradation; pentose phosphate pathway; D-ribose 5-phosphate from D-ribulose 5-phosphate (non-oxidative stage): step 1/1.</text>
</comment>
<feature type="binding site" evidence="3">
    <location>
        <begin position="85"/>
        <end position="88"/>
    </location>
    <ligand>
        <name>substrate</name>
    </ligand>
</feature>
<evidence type="ECO:0000256" key="2">
    <source>
        <dbReference type="ARBA" id="ARBA00023235"/>
    </source>
</evidence>
<comment type="caution">
    <text evidence="4">The sequence shown here is derived from an EMBL/GenBank/DDBJ whole genome shotgun (WGS) entry which is preliminary data.</text>
</comment>
<dbReference type="PANTHER" id="PTHR11934:SF0">
    <property type="entry name" value="RIBOSE-5-PHOSPHATE ISOMERASE"/>
    <property type="match status" value="1"/>
</dbReference>
<evidence type="ECO:0000313" key="5">
    <source>
        <dbReference type="Proteomes" id="UP000621492"/>
    </source>
</evidence>
<dbReference type="HAMAP" id="MF_00170">
    <property type="entry name" value="Rib_5P_isom_A"/>
    <property type="match status" value="1"/>
</dbReference>
<dbReference type="GO" id="GO:0009052">
    <property type="term" value="P:pentose-phosphate shunt, non-oxidative branch"/>
    <property type="evidence" value="ECO:0007669"/>
    <property type="project" value="UniProtKB-UniRule"/>
</dbReference>
<comment type="catalytic activity">
    <reaction evidence="1 3">
        <text>aldehydo-D-ribose 5-phosphate = D-ribulose 5-phosphate</text>
        <dbReference type="Rhea" id="RHEA:14657"/>
        <dbReference type="ChEBI" id="CHEBI:58121"/>
        <dbReference type="ChEBI" id="CHEBI:58273"/>
        <dbReference type="EC" id="5.3.1.6"/>
    </reaction>
</comment>
<dbReference type="GO" id="GO:0005829">
    <property type="term" value="C:cytosol"/>
    <property type="evidence" value="ECO:0007669"/>
    <property type="project" value="TreeGrafter"/>
</dbReference>
<dbReference type="NCBIfam" id="TIGR00021">
    <property type="entry name" value="rpiA"/>
    <property type="match status" value="1"/>
</dbReference>
<feature type="active site" description="Proton acceptor" evidence="3">
    <location>
        <position position="107"/>
    </location>
</feature>
<dbReference type="InterPro" id="IPR020672">
    <property type="entry name" value="Ribose5P_isomerase_typA_subgr"/>
</dbReference>